<dbReference type="CDD" id="cd03801">
    <property type="entry name" value="GT4_PimA-like"/>
    <property type="match status" value="1"/>
</dbReference>
<dbReference type="GO" id="GO:0016757">
    <property type="term" value="F:glycosyltransferase activity"/>
    <property type="evidence" value="ECO:0007669"/>
    <property type="project" value="UniProtKB-KW"/>
</dbReference>
<feature type="domain" description="Glycosyl transferase family 1" evidence="3">
    <location>
        <begin position="1"/>
        <end position="102"/>
    </location>
</feature>
<name>A0A2H0BT86_9BACT</name>
<comment type="caution">
    <text evidence="4">The sequence shown here is derived from an EMBL/GenBank/DDBJ whole genome shotgun (WGS) entry which is preliminary data.</text>
</comment>
<organism evidence="4 5">
    <name type="scientific">Candidatus Uhrbacteria bacterium CG22_combo_CG10-13_8_21_14_all_47_17</name>
    <dbReference type="NCBI Taxonomy" id="1975041"/>
    <lineage>
        <taxon>Bacteria</taxon>
        <taxon>Candidatus Uhriibacteriota</taxon>
    </lineage>
</organism>
<dbReference type="AlphaFoldDB" id="A0A2H0BT86"/>
<feature type="non-terminal residue" evidence="4">
    <location>
        <position position="1"/>
    </location>
</feature>
<protein>
    <submittedName>
        <fullName evidence="4">Glycosyl transferase</fullName>
    </submittedName>
</protein>
<reference evidence="4 5" key="1">
    <citation type="submission" date="2017-09" db="EMBL/GenBank/DDBJ databases">
        <title>Depth-based differentiation of microbial function through sediment-hosted aquifers and enrichment of novel symbionts in the deep terrestrial subsurface.</title>
        <authorList>
            <person name="Probst A.J."/>
            <person name="Ladd B."/>
            <person name="Jarett J.K."/>
            <person name="Geller-Mcgrath D.E."/>
            <person name="Sieber C.M."/>
            <person name="Emerson J.B."/>
            <person name="Anantharaman K."/>
            <person name="Thomas B.C."/>
            <person name="Malmstrom R."/>
            <person name="Stieglmeier M."/>
            <person name="Klingl A."/>
            <person name="Woyke T."/>
            <person name="Ryan C.M."/>
            <person name="Banfield J.F."/>
        </authorList>
    </citation>
    <scope>NUCLEOTIDE SEQUENCE [LARGE SCALE GENOMIC DNA]</scope>
    <source>
        <strain evidence="4">CG22_combo_CG10-13_8_21_14_all_47_17</strain>
    </source>
</reference>
<evidence type="ECO:0000313" key="5">
    <source>
        <dbReference type="Proteomes" id="UP000231581"/>
    </source>
</evidence>
<dbReference type="PANTHER" id="PTHR12526">
    <property type="entry name" value="GLYCOSYLTRANSFERASE"/>
    <property type="match status" value="1"/>
</dbReference>
<dbReference type="InterPro" id="IPR001296">
    <property type="entry name" value="Glyco_trans_1"/>
</dbReference>
<sequence length="129" mass="14171">LGLETRVVFAGSRPHRELVSFYQASDIFVRASRSEGLGNAFLEAMATGLPIIGTRVGGIPDFLLDGETGMFCKTENPVSLAQAVQHIWDDAALRAKLIEQGRALVRQKYNWNTIAGLFHDVLKQLVSNT</sequence>
<dbReference type="PANTHER" id="PTHR12526:SF510">
    <property type="entry name" value="D-INOSITOL 3-PHOSPHATE GLYCOSYLTRANSFERASE"/>
    <property type="match status" value="1"/>
</dbReference>
<dbReference type="Pfam" id="PF00534">
    <property type="entry name" value="Glycos_transf_1"/>
    <property type="match status" value="1"/>
</dbReference>
<dbReference type="Proteomes" id="UP000231581">
    <property type="component" value="Unassembled WGS sequence"/>
</dbReference>
<accession>A0A2H0BT86</accession>
<evidence type="ECO:0000313" key="4">
    <source>
        <dbReference type="EMBL" id="PIP60851.1"/>
    </source>
</evidence>
<evidence type="ECO:0000256" key="1">
    <source>
        <dbReference type="ARBA" id="ARBA00022676"/>
    </source>
</evidence>
<gene>
    <name evidence="4" type="ORF">COX00_01010</name>
</gene>
<dbReference type="SUPFAM" id="SSF53756">
    <property type="entry name" value="UDP-Glycosyltransferase/glycogen phosphorylase"/>
    <property type="match status" value="1"/>
</dbReference>
<dbReference type="Gene3D" id="3.40.50.2000">
    <property type="entry name" value="Glycogen Phosphorylase B"/>
    <property type="match status" value="1"/>
</dbReference>
<dbReference type="EMBL" id="PCSZ01000023">
    <property type="protein sequence ID" value="PIP60851.1"/>
    <property type="molecule type" value="Genomic_DNA"/>
</dbReference>
<keyword evidence="1" id="KW-0328">Glycosyltransferase</keyword>
<evidence type="ECO:0000259" key="3">
    <source>
        <dbReference type="Pfam" id="PF00534"/>
    </source>
</evidence>
<proteinExistence type="predicted"/>
<evidence type="ECO:0000256" key="2">
    <source>
        <dbReference type="ARBA" id="ARBA00022679"/>
    </source>
</evidence>
<keyword evidence="2 4" id="KW-0808">Transferase</keyword>